<feature type="compositionally biased region" description="Low complexity" evidence="1">
    <location>
        <begin position="703"/>
        <end position="713"/>
    </location>
</feature>
<feature type="compositionally biased region" description="Gly residues" evidence="1">
    <location>
        <begin position="374"/>
        <end position="386"/>
    </location>
</feature>
<sequence>MTPQRALFVDEVSYRMPRRLKDKRRRGVLIINGFELAVVQTEPMGAQGEGDANVIANFPISKLYAIKPRPDPRQLELEFLTTSRGAHPSIFGFEGAASTCGDDAEEGERDSPRSQGGGGAPTRRPGGGGGEEGVDWERPWPSGDRGEGGARGGSEGAGTGAGAGAGFARGALGLESPAAADVHAHAPRQQRTPGCGADPAPHGPQGPAVLSGAAGGGGTDATMRAVAVQHLHQCQRNLERALPLLKQGFPIGARFEVSHITSLEDRSAGPEALISGPVPWGSELPLPDPWASAIHTARRQAQQQAEDRPLDTPADVGGGGPGAFRVYLSTPAGLAVATVVPELLLRLAQQAGPAAGDVLAVPVRALLLRARGGRVAGAGDSGAEGGGTREDGGGGGGGAGHGGNRSMSWQLTKNQSFPSTGRGRSDAAGAPPTPPRRAASSSAALLDAACDEACDTPPASGVSGASAASAAAAAAAHPPQQQEDTPLDGSGAVPPLVQSSSHRYGSTGDFLLLERRWSASEEGAAGGSGGAEGDEGEEGAEGLGTAATRGARAGSVSTRNAGGSAAAAVDCGCSEVSEEAASSAGGGGDSAGSGAAATAAAAAAAVAAAACGRGGSEELQVSFAAEVLVVLKVQLQLQHVEVSGGQQQQQQPQRPEQQLEAGSARPAPRVRESEPAQPQPAATPGEWEQQWCDAPSEFAAPCGGAASPAPLGADESPFARLPSAGRKSSSGSFGSLAGRLVGLGWYGGASFDGRARGRAAGASGGALLGPSDVNFAAAGKRPSVQALPVVIGGAALAHGASGGGARGDAGPGAGERALLRAASVVALLCCVSLALGAHVPGAGPLLLCSAALANAAALLLAALPTGAVARLIGHRWAAGGGGAGAVGGVEASQPSSLLSKLASIALAAPAAPAREGPPLALRLVGAAFARDAMGVLEEQVILFKALYSREPTAAAATASAAAPAGTEAGTRASGAAGGAPGDGVVFVSDPEPDWMTQDMRRRFLAARPVLEEQQALARNHHAYRLRYRVDGCLSRPPPHFAFFADSFQHKLLGVSPQGHSVLLIRLASLTALPRALREAGLVLDDFVRHMAWVWTFMFERLVPHEHPAGRMVLVADCSAIRLSLAMGEGQAAARALGIVAEANPERNAKTLVVNAPSWFNVIWKVMAPRLSESTRAKVSVLTSQAEAAAELRRHLGAHLVPAEFGGPCTWALDDYPAQRAMLELAASLSAGGCAVPGGTASGGGAAGPGRSAL</sequence>
<dbReference type="RefSeq" id="XP_013900592.1">
    <property type="nucleotide sequence ID" value="XM_014045138.1"/>
</dbReference>
<dbReference type="CDD" id="cd00170">
    <property type="entry name" value="SEC14"/>
    <property type="match status" value="1"/>
</dbReference>
<dbReference type="SUPFAM" id="SSF52087">
    <property type="entry name" value="CRAL/TRIO domain"/>
    <property type="match status" value="1"/>
</dbReference>
<dbReference type="KEGG" id="mng:MNEG_6385"/>
<dbReference type="EMBL" id="KK101250">
    <property type="protein sequence ID" value="KIZ01573.1"/>
    <property type="molecule type" value="Genomic_DNA"/>
</dbReference>
<dbReference type="PANTHER" id="PTHR40903:SF1">
    <property type="entry name" value="HYPHALLY REGULATED CELL WALL PROTEIN 3"/>
    <property type="match status" value="1"/>
</dbReference>
<dbReference type="PROSITE" id="PS50191">
    <property type="entry name" value="CRAL_TRIO"/>
    <property type="match status" value="1"/>
</dbReference>
<evidence type="ECO:0000259" key="2">
    <source>
        <dbReference type="PROSITE" id="PS50191"/>
    </source>
</evidence>
<feature type="region of interest" description="Disordered" evidence="1">
    <location>
        <begin position="374"/>
        <end position="444"/>
    </location>
</feature>
<protein>
    <recommendedName>
        <fullName evidence="2">CRAL-TRIO domain-containing protein</fullName>
    </recommendedName>
</protein>
<feature type="region of interest" description="Disordered" evidence="1">
    <location>
        <begin position="181"/>
        <end position="217"/>
    </location>
</feature>
<evidence type="ECO:0000313" key="3">
    <source>
        <dbReference type="EMBL" id="KIZ01573.1"/>
    </source>
</evidence>
<feature type="region of interest" description="Disordered" evidence="1">
    <location>
        <begin position="703"/>
        <end position="732"/>
    </location>
</feature>
<dbReference type="GeneID" id="25739261"/>
<dbReference type="AlphaFoldDB" id="A0A0D2JR64"/>
<evidence type="ECO:0000256" key="1">
    <source>
        <dbReference type="SAM" id="MobiDB-lite"/>
    </source>
</evidence>
<feature type="compositionally biased region" description="Polar residues" evidence="1">
    <location>
        <begin position="405"/>
        <end position="419"/>
    </location>
</feature>
<dbReference type="InterPro" id="IPR036865">
    <property type="entry name" value="CRAL-TRIO_dom_sf"/>
</dbReference>
<feature type="compositionally biased region" description="Low complexity" evidence="1">
    <location>
        <begin position="426"/>
        <end position="444"/>
    </location>
</feature>
<feature type="compositionally biased region" description="Gly residues" evidence="1">
    <location>
        <begin position="149"/>
        <end position="164"/>
    </location>
</feature>
<dbReference type="Gene3D" id="3.40.525.10">
    <property type="entry name" value="CRAL-TRIO lipid binding domain"/>
    <property type="match status" value="1"/>
</dbReference>
<gene>
    <name evidence="3" type="ORF">MNEG_6385</name>
</gene>
<feature type="region of interest" description="Disordered" evidence="1">
    <location>
        <begin position="471"/>
        <end position="504"/>
    </location>
</feature>
<dbReference type="Proteomes" id="UP000054498">
    <property type="component" value="Unassembled WGS sequence"/>
</dbReference>
<feature type="compositionally biased region" description="Gly residues" evidence="1">
    <location>
        <begin position="393"/>
        <end position="403"/>
    </location>
</feature>
<feature type="region of interest" description="Disordered" evidence="1">
    <location>
        <begin position="521"/>
        <end position="542"/>
    </location>
</feature>
<feature type="region of interest" description="Disordered" evidence="1">
    <location>
        <begin position="88"/>
        <end position="164"/>
    </location>
</feature>
<feature type="compositionally biased region" description="Gly residues" evidence="1">
    <location>
        <begin position="115"/>
        <end position="131"/>
    </location>
</feature>
<evidence type="ECO:0000313" key="4">
    <source>
        <dbReference type="Proteomes" id="UP000054498"/>
    </source>
</evidence>
<organism evidence="3 4">
    <name type="scientific">Monoraphidium neglectum</name>
    <dbReference type="NCBI Taxonomy" id="145388"/>
    <lineage>
        <taxon>Eukaryota</taxon>
        <taxon>Viridiplantae</taxon>
        <taxon>Chlorophyta</taxon>
        <taxon>core chlorophytes</taxon>
        <taxon>Chlorophyceae</taxon>
        <taxon>CS clade</taxon>
        <taxon>Sphaeropleales</taxon>
        <taxon>Selenastraceae</taxon>
        <taxon>Monoraphidium</taxon>
    </lineage>
</organism>
<proteinExistence type="predicted"/>
<keyword evidence="4" id="KW-1185">Reference proteome</keyword>
<dbReference type="Pfam" id="PF00650">
    <property type="entry name" value="CRAL_TRIO"/>
    <property type="match status" value="1"/>
</dbReference>
<dbReference type="OrthoDB" id="1434354at2759"/>
<accession>A0A0D2JR64</accession>
<feature type="region of interest" description="Disordered" evidence="1">
    <location>
        <begin position="643"/>
        <end position="688"/>
    </location>
</feature>
<dbReference type="InterPro" id="IPR001251">
    <property type="entry name" value="CRAL-TRIO_dom"/>
</dbReference>
<feature type="compositionally biased region" description="Low complexity" evidence="1">
    <location>
        <begin position="643"/>
        <end position="658"/>
    </location>
</feature>
<name>A0A0D2JR64_9CHLO</name>
<reference evidence="3 4" key="1">
    <citation type="journal article" date="2013" name="BMC Genomics">
        <title>Reconstruction of the lipid metabolism for the microalga Monoraphidium neglectum from its genome sequence reveals characteristics suitable for biofuel production.</title>
        <authorList>
            <person name="Bogen C."/>
            <person name="Al-Dilaimi A."/>
            <person name="Albersmeier A."/>
            <person name="Wichmann J."/>
            <person name="Grundmann M."/>
            <person name="Rupp O."/>
            <person name="Lauersen K.J."/>
            <person name="Blifernez-Klassen O."/>
            <person name="Kalinowski J."/>
            <person name="Goesmann A."/>
            <person name="Mussgnug J.H."/>
            <person name="Kruse O."/>
        </authorList>
    </citation>
    <scope>NUCLEOTIDE SEQUENCE [LARGE SCALE GENOMIC DNA]</scope>
    <source>
        <strain evidence="3 4">SAG 48.87</strain>
    </source>
</reference>
<feature type="domain" description="CRAL-TRIO" evidence="2">
    <location>
        <begin position="1039"/>
        <end position="1212"/>
    </location>
</feature>
<dbReference type="PANTHER" id="PTHR40903">
    <property type="entry name" value="GLYCINE-RICH CELL WALL STRUCTURAL PROTEIN 1-LIKE"/>
    <property type="match status" value="1"/>
</dbReference>